<accession>A0ABM8B4E8</accession>
<evidence type="ECO:0000313" key="2">
    <source>
        <dbReference type="Proteomes" id="UP001317742"/>
    </source>
</evidence>
<evidence type="ECO:0000313" key="1">
    <source>
        <dbReference type="EMBL" id="BDQ38683.1"/>
    </source>
</evidence>
<gene>
    <name evidence="1" type="ORF">SYK_30430</name>
</gene>
<proteinExistence type="predicted"/>
<sequence>MRFSHNHSSAANATSPMPFDGLGFAADNVHAAAQEMVLTPLCHRDRSGTNLPAPDQITQPSGYELLVTLGCEIRGR</sequence>
<organism evidence="1 2">
    <name type="scientific">Pseudodesulfovibrio nedwellii</name>
    <dbReference type="NCBI Taxonomy" id="2973072"/>
    <lineage>
        <taxon>Bacteria</taxon>
        <taxon>Pseudomonadati</taxon>
        <taxon>Thermodesulfobacteriota</taxon>
        <taxon>Desulfovibrionia</taxon>
        <taxon>Desulfovibrionales</taxon>
        <taxon>Desulfovibrionaceae</taxon>
    </lineage>
</organism>
<name>A0ABM8B4E8_9BACT</name>
<keyword evidence="2" id="KW-1185">Reference proteome</keyword>
<dbReference type="EMBL" id="AP026709">
    <property type="protein sequence ID" value="BDQ38683.1"/>
    <property type="molecule type" value="Genomic_DNA"/>
</dbReference>
<dbReference type="Proteomes" id="UP001317742">
    <property type="component" value="Chromosome"/>
</dbReference>
<reference evidence="1 2" key="1">
    <citation type="submission" date="2022-08" db="EMBL/GenBank/DDBJ databases">
        <title>Genome Sequence of the sulphate-reducing bacterium, Pseudodesulfovibrio sp. SYK.</title>
        <authorList>
            <person name="Kondo R."/>
            <person name="Kataoka T."/>
        </authorList>
    </citation>
    <scope>NUCLEOTIDE SEQUENCE [LARGE SCALE GENOMIC DNA]</scope>
    <source>
        <strain evidence="1 2">SYK</strain>
    </source>
</reference>
<protein>
    <submittedName>
        <fullName evidence="1">Uncharacterized protein</fullName>
    </submittedName>
</protein>